<dbReference type="GeneID" id="33559493"/>
<sequence length="173" mass="19381">MARGRAIDLKLPPTRARTQQRDYRARKAAHTRDLEEENARLRHVNAVLQDEASQLRSMYANFVSALEESQRDLMNAQRRLDAARDALTQLGTRYPPYTNYSSADTLVHTSHTNVTPSSHVTSPNSPWSSVRMAPTIDHPVDTPNPRSECQPGKLESPPDPSEECCFGLVVCPD</sequence>
<evidence type="ECO:0000313" key="4">
    <source>
        <dbReference type="Proteomes" id="UP000193218"/>
    </source>
</evidence>
<dbReference type="EMBL" id="NBSH01000001">
    <property type="protein sequence ID" value="ORX40658.1"/>
    <property type="molecule type" value="Genomic_DNA"/>
</dbReference>
<accession>A0A1Y1URG9</accession>
<feature type="region of interest" description="Disordered" evidence="2">
    <location>
        <begin position="113"/>
        <end position="161"/>
    </location>
</feature>
<name>A0A1Y1URG9_9TREE</name>
<proteinExistence type="predicted"/>
<dbReference type="InterPro" id="IPR046347">
    <property type="entry name" value="bZIP_sf"/>
</dbReference>
<evidence type="ECO:0000256" key="1">
    <source>
        <dbReference type="SAM" id="Coils"/>
    </source>
</evidence>
<dbReference type="InParanoid" id="A0A1Y1URG9"/>
<protein>
    <recommendedName>
        <fullName evidence="5">BZIP domain-containing protein</fullName>
    </recommendedName>
</protein>
<comment type="caution">
    <text evidence="3">The sequence shown here is derived from an EMBL/GenBank/DDBJ whole genome shotgun (WGS) entry which is preliminary data.</text>
</comment>
<dbReference type="Proteomes" id="UP000193218">
    <property type="component" value="Unassembled WGS sequence"/>
</dbReference>
<keyword evidence="4" id="KW-1185">Reference proteome</keyword>
<dbReference type="Gene3D" id="1.20.5.170">
    <property type="match status" value="1"/>
</dbReference>
<evidence type="ECO:0000256" key="2">
    <source>
        <dbReference type="SAM" id="MobiDB-lite"/>
    </source>
</evidence>
<evidence type="ECO:0008006" key="5">
    <source>
        <dbReference type="Google" id="ProtNLM"/>
    </source>
</evidence>
<dbReference type="AlphaFoldDB" id="A0A1Y1URG9"/>
<gene>
    <name evidence="3" type="ORF">BD324DRAFT_647577</name>
</gene>
<evidence type="ECO:0000313" key="3">
    <source>
        <dbReference type="EMBL" id="ORX40658.1"/>
    </source>
</evidence>
<dbReference type="RefSeq" id="XP_021874337.1">
    <property type="nucleotide sequence ID" value="XM_022017684.1"/>
</dbReference>
<dbReference type="OrthoDB" id="3365874at2759"/>
<organism evidence="3 4">
    <name type="scientific">Kockovaella imperatae</name>
    <dbReference type="NCBI Taxonomy" id="4999"/>
    <lineage>
        <taxon>Eukaryota</taxon>
        <taxon>Fungi</taxon>
        <taxon>Dikarya</taxon>
        <taxon>Basidiomycota</taxon>
        <taxon>Agaricomycotina</taxon>
        <taxon>Tremellomycetes</taxon>
        <taxon>Tremellales</taxon>
        <taxon>Cuniculitremaceae</taxon>
        <taxon>Kockovaella</taxon>
    </lineage>
</organism>
<dbReference type="GO" id="GO:0003700">
    <property type="term" value="F:DNA-binding transcription factor activity"/>
    <property type="evidence" value="ECO:0007669"/>
    <property type="project" value="InterPro"/>
</dbReference>
<reference evidence="3 4" key="1">
    <citation type="submission" date="2017-03" db="EMBL/GenBank/DDBJ databases">
        <title>Widespread Adenine N6-methylation of Active Genes in Fungi.</title>
        <authorList>
            <consortium name="DOE Joint Genome Institute"/>
            <person name="Mondo S.J."/>
            <person name="Dannebaum R.O."/>
            <person name="Kuo R.C."/>
            <person name="Louie K.B."/>
            <person name="Bewick A.J."/>
            <person name="Labutti K."/>
            <person name="Haridas S."/>
            <person name="Kuo A."/>
            <person name="Salamov A."/>
            <person name="Ahrendt S.R."/>
            <person name="Lau R."/>
            <person name="Bowen B.P."/>
            <person name="Lipzen A."/>
            <person name="Sullivan W."/>
            <person name="Andreopoulos W.B."/>
            <person name="Clum A."/>
            <person name="Lindquist E."/>
            <person name="Daum C."/>
            <person name="Northen T.R."/>
            <person name="Ramamoorthy G."/>
            <person name="Schmitz R.J."/>
            <person name="Gryganskyi A."/>
            <person name="Culley D."/>
            <person name="Magnuson J."/>
            <person name="James T.Y."/>
            <person name="O'Malley M.A."/>
            <person name="Stajich J.E."/>
            <person name="Spatafora J.W."/>
            <person name="Visel A."/>
            <person name="Grigoriev I.V."/>
        </authorList>
    </citation>
    <scope>NUCLEOTIDE SEQUENCE [LARGE SCALE GENOMIC DNA]</scope>
    <source>
        <strain evidence="3 4">NRRL Y-17943</strain>
    </source>
</reference>
<feature type="compositionally biased region" description="Polar residues" evidence="2">
    <location>
        <begin position="113"/>
        <end position="128"/>
    </location>
</feature>
<dbReference type="CDD" id="cd14688">
    <property type="entry name" value="bZIP_YAP"/>
    <property type="match status" value="1"/>
</dbReference>
<feature type="coiled-coil region" evidence="1">
    <location>
        <begin position="31"/>
        <end position="93"/>
    </location>
</feature>
<dbReference type="SUPFAM" id="SSF57959">
    <property type="entry name" value="Leucine zipper domain"/>
    <property type="match status" value="1"/>
</dbReference>
<keyword evidence="1" id="KW-0175">Coiled coil</keyword>